<evidence type="ECO:0000313" key="15">
    <source>
        <dbReference type="EMBL" id="OJX61334.1"/>
    </source>
</evidence>
<dbReference type="GO" id="GO:0051287">
    <property type="term" value="F:NAD binding"/>
    <property type="evidence" value="ECO:0007669"/>
    <property type="project" value="UniProtKB-UniRule"/>
</dbReference>
<dbReference type="SUPFAM" id="SSF140490">
    <property type="entry name" value="Nqo1C-terminal domain-like"/>
    <property type="match status" value="1"/>
</dbReference>
<dbReference type="SUPFAM" id="SSF142984">
    <property type="entry name" value="Nqo1 middle domain-like"/>
    <property type="match status" value="1"/>
</dbReference>
<evidence type="ECO:0000256" key="13">
    <source>
        <dbReference type="RuleBase" id="RU364066"/>
    </source>
</evidence>
<keyword evidence="7 13" id="KW-0479">Metal-binding</keyword>
<dbReference type="PROSITE" id="PS00645">
    <property type="entry name" value="COMPLEX1_51K_2"/>
    <property type="match status" value="1"/>
</dbReference>
<dbReference type="EC" id="7.1.1.-" evidence="13"/>
<dbReference type="Pfam" id="PF22461">
    <property type="entry name" value="SLBB_2"/>
    <property type="match status" value="1"/>
</dbReference>
<gene>
    <name evidence="15" type="ORF">BGO89_01800</name>
</gene>
<evidence type="ECO:0000256" key="11">
    <source>
        <dbReference type="ARBA" id="ARBA00023027"/>
    </source>
</evidence>
<evidence type="ECO:0000256" key="10">
    <source>
        <dbReference type="ARBA" id="ARBA00023014"/>
    </source>
</evidence>
<dbReference type="InterPro" id="IPR001949">
    <property type="entry name" value="NADH-UbQ_OxRdtase_51kDa_CS"/>
</dbReference>
<keyword evidence="4 13" id="KW-0004">4Fe-4S</keyword>
<comment type="function">
    <text evidence="13">NDH-1 shuttles electrons from NADH, via FMN and iron-sulfur (Fe-S) centers, to quinones in the respiratory chain.</text>
</comment>
<keyword evidence="8" id="KW-1278">Translocase</keyword>
<dbReference type="GO" id="GO:0045333">
    <property type="term" value="P:cellular respiration"/>
    <property type="evidence" value="ECO:0007669"/>
    <property type="project" value="TreeGrafter"/>
</dbReference>
<evidence type="ECO:0000256" key="9">
    <source>
        <dbReference type="ARBA" id="ARBA00023004"/>
    </source>
</evidence>
<dbReference type="FunFam" id="1.20.1440.230:FF:000001">
    <property type="entry name" value="Mitochondrial NADH dehydrogenase flavoprotein 1"/>
    <property type="match status" value="1"/>
</dbReference>
<dbReference type="InterPro" id="IPR054765">
    <property type="entry name" value="SLBB_dom"/>
</dbReference>
<dbReference type="GO" id="GO:0046872">
    <property type="term" value="F:metal ion binding"/>
    <property type="evidence" value="ECO:0007669"/>
    <property type="project" value="UniProtKB-KW"/>
</dbReference>
<dbReference type="PANTHER" id="PTHR11780:SF10">
    <property type="entry name" value="NADH DEHYDROGENASE [UBIQUINONE] FLAVOPROTEIN 1, MITOCHONDRIAL"/>
    <property type="match status" value="1"/>
</dbReference>
<evidence type="ECO:0000256" key="8">
    <source>
        <dbReference type="ARBA" id="ARBA00022967"/>
    </source>
</evidence>
<protein>
    <recommendedName>
        <fullName evidence="13">NADH-quinone oxidoreductase subunit F</fullName>
        <ecNumber evidence="13">7.1.1.-</ecNumber>
    </recommendedName>
</protein>
<dbReference type="InterPro" id="IPR011537">
    <property type="entry name" value="NADH-UbQ_OxRdtase_suF"/>
</dbReference>
<organism evidence="15 16">
    <name type="scientific">Candidatus Kapaibacterium thiocyanatum</name>
    <dbReference type="NCBI Taxonomy" id="1895771"/>
    <lineage>
        <taxon>Bacteria</taxon>
        <taxon>Pseudomonadati</taxon>
        <taxon>Candidatus Kapaibacteriota</taxon>
        <taxon>Candidatus Kapaibacteriia</taxon>
        <taxon>Candidatus Kapaibacteriales</taxon>
        <taxon>Candidatus Kapaibacteriaceae</taxon>
        <taxon>Candidatus Kapaibacterium</taxon>
    </lineage>
</organism>
<evidence type="ECO:0000256" key="12">
    <source>
        <dbReference type="ARBA" id="ARBA00047712"/>
    </source>
</evidence>
<keyword evidence="5 13" id="KW-0285">Flavoprotein</keyword>
<dbReference type="NCBIfam" id="NF010120">
    <property type="entry name" value="PRK13596.1"/>
    <property type="match status" value="1"/>
</dbReference>
<dbReference type="Pfam" id="PF10589">
    <property type="entry name" value="NADH_4Fe-4S"/>
    <property type="match status" value="1"/>
</dbReference>
<dbReference type="PANTHER" id="PTHR11780">
    <property type="entry name" value="NADH-UBIQUINONE OXIDOREDUCTASE FLAVOPROTEIN 1 NDUFV1"/>
    <property type="match status" value="1"/>
</dbReference>
<comment type="similarity">
    <text evidence="3 13">Belongs to the complex I 51 kDa subunit family.</text>
</comment>
<dbReference type="PROSITE" id="PS00644">
    <property type="entry name" value="COMPLEX1_51K_1"/>
    <property type="match status" value="1"/>
</dbReference>
<accession>A0A1M3L743</accession>
<evidence type="ECO:0000256" key="4">
    <source>
        <dbReference type="ARBA" id="ARBA00022485"/>
    </source>
</evidence>
<reference evidence="15 16" key="1">
    <citation type="submission" date="2016-09" db="EMBL/GenBank/DDBJ databases">
        <title>Genome-resolved meta-omics ties microbial dynamics to process performance in biotechnology for thiocyanate degradation.</title>
        <authorList>
            <person name="Kantor R.S."/>
            <person name="Huddy R.J."/>
            <person name="Iyer R."/>
            <person name="Thomas B.C."/>
            <person name="Brown C.T."/>
            <person name="Anantharaman K."/>
            <person name="Tringe S."/>
            <person name="Hettich R.L."/>
            <person name="Harrison S.T."/>
            <person name="Banfield J.F."/>
        </authorList>
    </citation>
    <scope>NUCLEOTIDE SEQUENCE [LARGE SCALE GENOMIC DNA]</scope>
    <source>
        <strain evidence="15">59-99</strain>
    </source>
</reference>
<evidence type="ECO:0000256" key="6">
    <source>
        <dbReference type="ARBA" id="ARBA00022643"/>
    </source>
</evidence>
<dbReference type="GO" id="GO:0003954">
    <property type="term" value="F:NADH dehydrogenase activity"/>
    <property type="evidence" value="ECO:0007669"/>
    <property type="project" value="TreeGrafter"/>
</dbReference>
<dbReference type="Pfam" id="PF01512">
    <property type="entry name" value="Complex1_51K"/>
    <property type="match status" value="1"/>
</dbReference>
<comment type="catalytic activity">
    <reaction evidence="12 13">
        <text>a quinone + NADH + 5 H(+)(in) = a quinol + NAD(+) + 4 H(+)(out)</text>
        <dbReference type="Rhea" id="RHEA:57888"/>
        <dbReference type="ChEBI" id="CHEBI:15378"/>
        <dbReference type="ChEBI" id="CHEBI:24646"/>
        <dbReference type="ChEBI" id="CHEBI:57540"/>
        <dbReference type="ChEBI" id="CHEBI:57945"/>
        <dbReference type="ChEBI" id="CHEBI:132124"/>
    </reaction>
</comment>
<sequence length="450" mass="49086">MNAPSGTLMYTAPYLVIPQIKDLHQIDTYIANGGYEQYRKAVRMTPDEVINEVKKSGLRGRGGACFPTGLKWSFMPKGNDKPKYLAINGDESEPGSFKDRQIFESNPHQLIEGIMIAGYAMGISKAFIYIRGEYHAWVRMMEAAVEQAYAKGYIGERMKSAFGGDYSIDIVVHKGAGAYICGEETSLMNSLEGDRAYPRFKPPFPANKGLWGMPTTINNVETIATVPAILALGPEEYARIGAQGHAGTILYGVSGHVNKPGVYELPTGTLLTDIIHNICGGVPGNKKVKAVIPGGSSMPPLRGDEIDGIRMDEESLKVLGTHIGTAGIMVMDEDTDIVAVTLRIARFYHHESCGQCTPCREGCGWMEKVLHRLDHGEATSADIDLLLSVASNIEGNTICALGDAAAWPVRGFILKFRDEFEARCKPNRSFISLNVVHGRRESAQTLVRTA</sequence>
<dbReference type="STRING" id="1895771.BGO89_01800"/>
<evidence type="ECO:0000256" key="5">
    <source>
        <dbReference type="ARBA" id="ARBA00022630"/>
    </source>
</evidence>
<dbReference type="InterPro" id="IPR019575">
    <property type="entry name" value="Nuop51_4Fe4S-bd"/>
</dbReference>
<dbReference type="InterPro" id="IPR050837">
    <property type="entry name" value="ComplexI_51kDa_subunit"/>
</dbReference>
<keyword evidence="11 13" id="KW-0520">NAD</keyword>
<evidence type="ECO:0000256" key="7">
    <source>
        <dbReference type="ARBA" id="ARBA00022723"/>
    </source>
</evidence>
<comment type="cofactor">
    <cofactor evidence="2 13">
        <name>[4Fe-4S] cluster</name>
        <dbReference type="ChEBI" id="CHEBI:49883"/>
    </cofactor>
</comment>
<dbReference type="AlphaFoldDB" id="A0A1M3L743"/>
<dbReference type="Gene3D" id="3.40.50.11540">
    <property type="entry name" value="NADH-ubiquinone oxidoreductase 51kDa subunit"/>
    <property type="match status" value="1"/>
</dbReference>
<dbReference type="InterPro" id="IPR037225">
    <property type="entry name" value="Nuo51_FMN-bd_sf"/>
</dbReference>
<dbReference type="GO" id="GO:0048038">
    <property type="term" value="F:quinone binding"/>
    <property type="evidence" value="ECO:0007669"/>
    <property type="project" value="UniProtKB-KW"/>
</dbReference>
<dbReference type="GO" id="GO:0010181">
    <property type="term" value="F:FMN binding"/>
    <property type="evidence" value="ECO:0007669"/>
    <property type="project" value="InterPro"/>
</dbReference>
<evidence type="ECO:0000256" key="3">
    <source>
        <dbReference type="ARBA" id="ARBA00007523"/>
    </source>
</evidence>
<evidence type="ECO:0000256" key="2">
    <source>
        <dbReference type="ARBA" id="ARBA00001966"/>
    </source>
</evidence>
<dbReference type="Gene3D" id="1.20.1440.230">
    <property type="entry name" value="NADH-ubiquinone oxidoreductase 51kDa subunit, iron-sulphur binding domain"/>
    <property type="match status" value="1"/>
</dbReference>
<comment type="cofactor">
    <cofactor evidence="1 13">
        <name>FMN</name>
        <dbReference type="ChEBI" id="CHEBI:58210"/>
    </cofactor>
</comment>
<dbReference type="InterPro" id="IPR011538">
    <property type="entry name" value="Nuo51_FMN-bd"/>
</dbReference>
<dbReference type="SUPFAM" id="SSF142019">
    <property type="entry name" value="Nqo1 FMN-binding domain-like"/>
    <property type="match status" value="1"/>
</dbReference>
<feature type="domain" description="NADH-ubiquinone oxidoreductase 51kDa subunit iron-sulphur binding" evidence="14">
    <location>
        <begin position="338"/>
        <end position="383"/>
    </location>
</feature>
<dbReference type="Gene3D" id="6.10.250.1450">
    <property type="match status" value="1"/>
</dbReference>
<proteinExistence type="inferred from homology"/>
<keyword evidence="13" id="KW-0874">Quinone</keyword>
<dbReference type="NCBIfam" id="TIGR01959">
    <property type="entry name" value="nuoF_fam"/>
    <property type="match status" value="1"/>
</dbReference>
<keyword evidence="10 13" id="KW-0411">Iron-sulfur</keyword>
<evidence type="ECO:0000259" key="14">
    <source>
        <dbReference type="SMART" id="SM00928"/>
    </source>
</evidence>
<comment type="caution">
    <text evidence="15">The sequence shown here is derived from an EMBL/GenBank/DDBJ whole genome shotgun (WGS) entry which is preliminary data.</text>
</comment>
<dbReference type="GO" id="GO:0008137">
    <property type="term" value="F:NADH dehydrogenase (ubiquinone) activity"/>
    <property type="evidence" value="ECO:0007669"/>
    <property type="project" value="InterPro"/>
</dbReference>
<dbReference type="FunFam" id="3.40.50.11540:FF:000001">
    <property type="entry name" value="NADH dehydrogenase [ubiquinone] flavoprotein 1, mitochondrial"/>
    <property type="match status" value="1"/>
</dbReference>
<dbReference type="Proteomes" id="UP000184233">
    <property type="component" value="Unassembled WGS sequence"/>
</dbReference>
<keyword evidence="6 13" id="KW-0288">FMN</keyword>
<evidence type="ECO:0000313" key="16">
    <source>
        <dbReference type="Proteomes" id="UP000184233"/>
    </source>
</evidence>
<keyword evidence="9 13" id="KW-0408">Iron</keyword>
<dbReference type="Gene3D" id="3.10.20.600">
    <property type="match status" value="1"/>
</dbReference>
<dbReference type="GO" id="GO:0051539">
    <property type="term" value="F:4 iron, 4 sulfur cluster binding"/>
    <property type="evidence" value="ECO:0007669"/>
    <property type="project" value="UniProtKB-UniRule"/>
</dbReference>
<dbReference type="InterPro" id="IPR037207">
    <property type="entry name" value="Nuop51_4Fe4S-bd_sf"/>
</dbReference>
<name>A0A1M3L743_9BACT</name>
<dbReference type="SMART" id="SM00928">
    <property type="entry name" value="NADH_4Fe-4S"/>
    <property type="match status" value="1"/>
</dbReference>
<evidence type="ECO:0000256" key="1">
    <source>
        <dbReference type="ARBA" id="ARBA00001917"/>
    </source>
</evidence>
<dbReference type="EMBL" id="MKVH01000002">
    <property type="protein sequence ID" value="OJX61334.1"/>
    <property type="molecule type" value="Genomic_DNA"/>
</dbReference>